<protein>
    <recommendedName>
        <fullName evidence="1">Transposase (putative) YhgA-like domain-containing protein</fullName>
    </recommendedName>
</protein>
<organism evidence="2 3">
    <name type="scientific">Candidatus Wallbacteria bacterium HGW-Wallbacteria-1</name>
    <dbReference type="NCBI Taxonomy" id="2013854"/>
    <lineage>
        <taxon>Bacteria</taxon>
        <taxon>Candidatus Walliibacteriota</taxon>
    </lineage>
</organism>
<comment type="caution">
    <text evidence="2">The sequence shown here is derived from an EMBL/GenBank/DDBJ whole genome shotgun (WGS) entry which is preliminary data.</text>
</comment>
<evidence type="ECO:0000259" key="1">
    <source>
        <dbReference type="Pfam" id="PF04754"/>
    </source>
</evidence>
<feature type="domain" description="Transposase (putative) YhgA-like" evidence="1">
    <location>
        <begin position="5"/>
        <end position="200"/>
    </location>
</feature>
<proteinExistence type="predicted"/>
<sequence length="221" mass="26303">MNKFHDRGYKKLFSHPRMVEDLLKAFVKVDFVQDIDFSTLSRTHSTFITKEFKQREADIIWQVHFRDKPAYIYILIEFQSSNDNFMALRMLTYILLFYQDLLKNKTDEIKTLPPVFPILLHSGLDKWNAPEEISELIDTPPRGMNPFIPSFRYYKISENQLNRRELDKLDNLVAKLFSLEMSSLTEMAEVATELLKMLKNNVPRELQKDFGLWIRNIFSIR</sequence>
<evidence type="ECO:0000313" key="3">
    <source>
        <dbReference type="Proteomes" id="UP000233256"/>
    </source>
</evidence>
<name>A0A2N1PI64_9BACT</name>
<dbReference type="PANTHER" id="PTHR34611:SF2">
    <property type="entry name" value="INACTIVE RECOMBINATION-PROMOTING NUCLEASE-LIKE PROTEIN RPNE-RELATED"/>
    <property type="match status" value="1"/>
</dbReference>
<accession>A0A2N1PI64</accession>
<dbReference type="GO" id="GO:0006310">
    <property type="term" value="P:DNA recombination"/>
    <property type="evidence" value="ECO:0007669"/>
    <property type="project" value="TreeGrafter"/>
</dbReference>
<dbReference type="PANTHER" id="PTHR34611">
    <property type="match status" value="1"/>
</dbReference>
<evidence type="ECO:0000313" key="2">
    <source>
        <dbReference type="EMBL" id="PKK88019.1"/>
    </source>
</evidence>
<feature type="non-terminal residue" evidence="2">
    <location>
        <position position="221"/>
    </location>
</feature>
<reference evidence="2 3" key="1">
    <citation type="journal article" date="2017" name="ISME J.">
        <title>Potential for microbial H2 and metal transformations associated with novel bacteria and archaea in deep terrestrial subsurface sediments.</title>
        <authorList>
            <person name="Hernsdorf A.W."/>
            <person name="Amano Y."/>
            <person name="Miyakawa K."/>
            <person name="Ise K."/>
            <person name="Suzuki Y."/>
            <person name="Anantharaman K."/>
            <person name="Probst A."/>
            <person name="Burstein D."/>
            <person name="Thomas B.C."/>
            <person name="Banfield J.F."/>
        </authorList>
    </citation>
    <scope>NUCLEOTIDE SEQUENCE [LARGE SCALE GENOMIC DNA]</scope>
    <source>
        <strain evidence="2">HGW-Wallbacteria-1</strain>
    </source>
</reference>
<dbReference type="AlphaFoldDB" id="A0A2N1PI64"/>
<dbReference type="GO" id="GO:1990238">
    <property type="term" value="F:double-stranded DNA endonuclease activity"/>
    <property type="evidence" value="ECO:0007669"/>
    <property type="project" value="TreeGrafter"/>
</dbReference>
<dbReference type="InterPro" id="IPR006842">
    <property type="entry name" value="Transposase_31"/>
</dbReference>
<dbReference type="Proteomes" id="UP000233256">
    <property type="component" value="Unassembled WGS sequence"/>
</dbReference>
<dbReference type="Pfam" id="PF04754">
    <property type="entry name" value="Transposase_31"/>
    <property type="match status" value="1"/>
</dbReference>
<gene>
    <name evidence="2" type="ORF">CVV64_20580</name>
</gene>
<dbReference type="InterPro" id="IPR051699">
    <property type="entry name" value="Rpn/YhgA-like_nuclease"/>
</dbReference>
<dbReference type="EMBL" id="PGXC01000074">
    <property type="protein sequence ID" value="PKK88019.1"/>
    <property type="molecule type" value="Genomic_DNA"/>
</dbReference>